<sequence length="606" mass="68951">MWLLRTTSGDPVLEQVLDRDIEPDGDWNLPKVRYAVLSHRWEDNEMSFDAIQSGPTSYDTQSGPALYNKSGWFKIDSLCQQAALDGLHYAWADTACIDKRSSAELQEAINSMYRWYARAEVCYVYLSDVYADDFRNTFKESKWFLRAWTLQELIAPPHVLFFDATWQLVGDKETLSELIADVTGISIEVLRGKKLLQQYSIAQRMSWAARRSATRIEDRAYSLLGMFDVNMPMLYGEGEKSFIRLQEEIIKASDDQSIFAWSGVQRGQPGLLALRPDVFLQSGDIEQIQLRYGREPYTMNNRGLSMTMSLAPYLTDTYLASIRCARHHSPQTLMVIFLRRLREDDQYARVSVRGEDLVDMSITFPIDSKQIPLSTRGWTSKSINIRQTRIVSLEDEFFFDRVYGFRLSKRLLEEDSKGGHRYHVRSKGQWDPDQRTLTVPPGSRNGNNIGDLDIQTQNRKIKQIKLGFDNDFNPVIFVSAGGSDKNENPMTNLLATNTTGWNRIIDAENKSFASASSTSGRPGLWALKGDRITGLDVHLSFDMVEFGGAAAAQSVGHVRIQRGRLDGALVWDVEIDDLQDTRSRKVREYISNGIGKSRRTNSMPTS</sequence>
<keyword evidence="2" id="KW-1185">Reference proteome</keyword>
<proteinExistence type="predicted"/>
<evidence type="ECO:0000313" key="1">
    <source>
        <dbReference type="EMBL" id="KAK3707266.1"/>
    </source>
</evidence>
<comment type="caution">
    <text evidence="1">The sequence shown here is derived from an EMBL/GenBank/DDBJ whole genome shotgun (WGS) entry which is preliminary data.</text>
</comment>
<dbReference type="Proteomes" id="UP001281147">
    <property type="component" value="Unassembled WGS sequence"/>
</dbReference>
<dbReference type="EMBL" id="JAUTXU010000112">
    <property type="protein sequence ID" value="KAK3707266.1"/>
    <property type="molecule type" value="Genomic_DNA"/>
</dbReference>
<organism evidence="1 2">
    <name type="scientific">Vermiconidia calcicola</name>
    <dbReference type="NCBI Taxonomy" id="1690605"/>
    <lineage>
        <taxon>Eukaryota</taxon>
        <taxon>Fungi</taxon>
        <taxon>Dikarya</taxon>
        <taxon>Ascomycota</taxon>
        <taxon>Pezizomycotina</taxon>
        <taxon>Dothideomycetes</taxon>
        <taxon>Dothideomycetidae</taxon>
        <taxon>Mycosphaerellales</taxon>
        <taxon>Extremaceae</taxon>
        <taxon>Vermiconidia</taxon>
    </lineage>
</organism>
<name>A0ACC3N133_9PEZI</name>
<gene>
    <name evidence="1" type="ORF">LTR37_012267</name>
</gene>
<protein>
    <submittedName>
        <fullName evidence="1">Uncharacterized protein</fullName>
    </submittedName>
</protein>
<accession>A0ACC3N133</accession>
<evidence type="ECO:0000313" key="2">
    <source>
        <dbReference type="Proteomes" id="UP001281147"/>
    </source>
</evidence>
<reference evidence="1" key="1">
    <citation type="submission" date="2023-07" db="EMBL/GenBank/DDBJ databases">
        <title>Black Yeasts Isolated from many extreme environments.</title>
        <authorList>
            <person name="Coleine C."/>
            <person name="Stajich J.E."/>
            <person name="Selbmann L."/>
        </authorList>
    </citation>
    <scope>NUCLEOTIDE SEQUENCE</scope>
    <source>
        <strain evidence="1">CCFEE 5714</strain>
    </source>
</reference>